<name>A0ABW0QBZ6_9BURK</name>
<evidence type="ECO:0000256" key="1">
    <source>
        <dbReference type="ARBA" id="ARBA00023172"/>
    </source>
</evidence>
<dbReference type="Pfam" id="PF00589">
    <property type="entry name" value="Phage_integrase"/>
    <property type="match status" value="1"/>
</dbReference>
<keyword evidence="1" id="KW-0233">DNA recombination</keyword>
<dbReference type="InterPro" id="IPR013762">
    <property type="entry name" value="Integrase-like_cat_sf"/>
</dbReference>
<dbReference type="EMBL" id="JBHSMX010000020">
    <property type="protein sequence ID" value="MFC5521770.1"/>
    <property type="molecule type" value="Genomic_DNA"/>
</dbReference>
<dbReference type="Gene3D" id="1.10.443.10">
    <property type="entry name" value="Intergrase catalytic core"/>
    <property type="match status" value="1"/>
</dbReference>
<feature type="domain" description="Tyr recombinase" evidence="2">
    <location>
        <begin position="187"/>
        <end position="411"/>
    </location>
</feature>
<comment type="caution">
    <text evidence="3">The sequence shown here is derived from an EMBL/GenBank/DDBJ whole genome shotgun (WGS) entry which is preliminary data.</text>
</comment>
<organism evidence="3 4">
    <name type="scientific">Polaromonas jejuensis</name>
    <dbReference type="NCBI Taxonomy" id="457502"/>
    <lineage>
        <taxon>Bacteria</taxon>
        <taxon>Pseudomonadati</taxon>
        <taxon>Pseudomonadota</taxon>
        <taxon>Betaproteobacteria</taxon>
        <taxon>Burkholderiales</taxon>
        <taxon>Comamonadaceae</taxon>
        <taxon>Polaromonas</taxon>
    </lineage>
</organism>
<protein>
    <submittedName>
        <fullName evidence="3">Tyrosine-type recombinase/integrase</fullName>
    </submittedName>
</protein>
<proteinExistence type="predicted"/>
<dbReference type="RefSeq" id="WP_169804401.1">
    <property type="nucleotide sequence ID" value="NZ_JBHSMX010000020.1"/>
</dbReference>
<evidence type="ECO:0000259" key="2">
    <source>
        <dbReference type="PROSITE" id="PS51898"/>
    </source>
</evidence>
<dbReference type="Proteomes" id="UP001596084">
    <property type="component" value="Unassembled WGS sequence"/>
</dbReference>
<evidence type="ECO:0000313" key="3">
    <source>
        <dbReference type="EMBL" id="MFC5521770.1"/>
    </source>
</evidence>
<gene>
    <name evidence="3" type="ORF">ACFPP7_12715</name>
</gene>
<accession>A0ABW0QBZ6</accession>
<dbReference type="PROSITE" id="PS51898">
    <property type="entry name" value="TYR_RECOMBINASE"/>
    <property type="match status" value="1"/>
</dbReference>
<dbReference type="InterPro" id="IPR002104">
    <property type="entry name" value="Integrase_catalytic"/>
</dbReference>
<sequence length="554" mass="62253">MDPAGDTQILSRYDDDLWELWPYFDQSNVAPGNKRIDWARVPEQFREGCKAVVYRYWKEGLPGATPPIARSIVAITMHLTVLFNFLAALGVRGLSQVHPIHISGFIHHRRTTDRVKPGTLVRNLLGIELLYRFRSEDVDSLGFHPWPGSSAADQAGHTGPARSIGVTALIPPPVLQQLYVTAEGLLARADIMLDERDLGLRITGADRELNLLRDACFFLLGVLTGMRCEEIAGVEVGAGRKERKDGLIYNWVQSIEHKTKKGRVEYLMPALGHRVLKVMERWSLPLRQELHNLVVQLQADQSPAGVPERMRVLAGARADRNRLFLGREGRTQMIRTVSGLSWAARMKGYAAHAGVDWRLSPHQLRRVYAWTFVRHRLGNLLFLKEQFKHSSIEMTQLYAANPMQDDTLFEDLFTEISTQKVELVEGWLNADTPLAGRAGQRIAIMRAHDFPSRKALIEETADWINIRSTGHSWCLAQDDGCGGAGLYEPGRCGTCNDSVIDGSQRIAWEAIHAHQLELQEEASELGPAAVQRVQRDLRRAEDVLKQLGAEIGRQ</sequence>
<evidence type="ECO:0000313" key="4">
    <source>
        <dbReference type="Proteomes" id="UP001596084"/>
    </source>
</evidence>
<dbReference type="InterPro" id="IPR011010">
    <property type="entry name" value="DNA_brk_join_enz"/>
</dbReference>
<keyword evidence="4" id="KW-1185">Reference proteome</keyword>
<dbReference type="SUPFAM" id="SSF56349">
    <property type="entry name" value="DNA breaking-rejoining enzymes"/>
    <property type="match status" value="1"/>
</dbReference>
<reference evidence="4" key="1">
    <citation type="journal article" date="2019" name="Int. J. Syst. Evol. Microbiol.">
        <title>The Global Catalogue of Microorganisms (GCM) 10K type strain sequencing project: providing services to taxonomists for standard genome sequencing and annotation.</title>
        <authorList>
            <consortium name="The Broad Institute Genomics Platform"/>
            <consortium name="The Broad Institute Genome Sequencing Center for Infectious Disease"/>
            <person name="Wu L."/>
            <person name="Ma J."/>
        </authorList>
    </citation>
    <scope>NUCLEOTIDE SEQUENCE [LARGE SCALE GENOMIC DNA]</scope>
    <source>
        <strain evidence="4">CGMCC 4.7277</strain>
    </source>
</reference>